<keyword evidence="3" id="KW-1185">Reference proteome</keyword>
<accession>A0ABU2MCA2</accession>
<reference evidence="3" key="1">
    <citation type="submission" date="2023-07" db="EMBL/GenBank/DDBJ databases">
        <title>30 novel species of actinomycetes from the DSMZ collection.</title>
        <authorList>
            <person name="Nouioui I."/>
        </authorList>
    </citation>
    <scope>NUCLEOTIDE SEQUENCE [LARGE SCALE GENOMIC DNA]</scope>
    <source>
        <strain evidence="3">DSM 44743</strain>
    </source>
</reference>
<dbReference type="Proteomes" id="UP001183390">
    <property type="component" value="Unassembled WGS sequence"/>
</dbReference>
<evidence type="ECO:0000313" key="2">
    <source>
        <dbReference type="EMBL" id="MDT0330317.1"/>
    </source>
</evidence>
<organism evidence="2 3">
    <name type="scientific">Nocardiopsis lambiniae</name>
    <dbReference type="NCBI Taxonomy" id="3075539"/>
    <lineage>
        <taxon>Bacteria</taxon>
        <taxon>Bacillati</taxon>
        <taxon>Actinomycetota</taxon>
        <taxon>Actinomycetes</taxon>
        <taxon>Streptosporangiales</taxon>
        <taxon>Nocardiopsidaceae</taxon>
        <taxon>Nocardiopsis</taxon>
    </lineage>
</organism>
<proteinExistence type="predicted"/>
<dbReference type="RefSeq" id="WP_311512892.1">
    <property type="nucleotide sequence ID" value="NZ_JAVREP010000012.1"/>
</dbReference>
<feature type="domain" description="N-acetyltransferase" evidence="1">
    <location>
        <begin position="1"/>
        <end position="115"/>
    </location>
</feature>
<comment type="caution">
    <text evidence="2">The sequence shown here is derived from an EMBL/GenBank/DDBJ whole genome shotgun (WGS) entry which is preliminary data.</text>
</comment>
<name>A0ABU2MCA2_9ACTN</name>
<dbReference type="SUPFAM" id="SSF55729">
    <property type="entry name" value="Acyl-CoA N-acyltransferases (Nat)"/>
    <property type="match status" value="1"/>
</dbReference>
<sequence>MSFEEGFQGPWSHPLSDLDLSLVFLHEGTPAGITCDGSDRRTRLESSMTGTLREYRGLGLAGYAEHVALLRARERGITHASTGDHEANAPMPAIDRRLGYTLLGEETDYIKRLDG</sequence>
<dbReference type="PROSITE" id="PS51186">
    <property type="entry name" value="GNAT"/>
    <property type="match status" value="1"/>
</dbReference>
<evidence type="ECO:0000313" key="3">
    <source>
        <dbReference type="Proteomes" id="UP001183390"/>
    </source>
</evidence>
<evidence type="ECO:0000259" key="1">
    <source>
        <dbReference type="PROSITE" id="PS51186"/>
    </source>
</evidence>
<dbReference type="Gene3D" id="3.40.630.30">
    <property type="match status" value="1"/>
</dbReference>
<protein>
    <recommendedName>
        <fullName evidence="1">N-acetyltransferase domain-containing protein</fullName>
    </recommendedName>
</protein>
<dbReference type="InterPro" id="IPR016181">
    <property type="entry name" value="Acyl_CoA_acyltransferase"/>
</dbReference>
<dbReference type="EMBL" id="JAVREP010000012">
    <property type="protein sequence ID" value="MDT0330317.1"/>
    <property type="molecule type" value="Genomic_DNA"/>
</dbReference>
<gene>
    <name evidence="2" type="ORF">RM479_18025</name>
</gene>
<dbReference type="InterPro" id="IPR000182">
    <property type="entry name" value="GNAT_dom"/>
</dbReference>